<evidence type="ECO:0008006" key="4">
    <source>
        <dbReference type="Google" id="ProtNLM"/>
    </source>
</evidence>
<feature type="chain" id="PRO_5003381729" description="Outer membrane protein beta-barrel domain-containing protein" evidence="1">
    <location>
        <begin position="23"/>
        <end position="197"/>
    </location>
</feature>
<evidence type="ECO:0000313" key="3">
    <source>
        <dbReference type="Proteomes" id="UP000004123"/>
    </source>
</evidence>
<sequence length="197" mass="21967">MNMKRKTIALLLLLLCVLNVNAQDDNVRTKSVYVEAFGPSNSIGITYDARFNENSRWGYRVGFGFGYASSTSIFYGKTSTRGYTVPLGLNYLVGGKKHNLELGVGLNAGFYNNHDIALEPWYIEKTPGNIEQIGWTAKPIKENKFGTFAYGTVGYRYTAKKGFQFRIGITPAVAFSFKGIYSHRVAFAPYISFGKAF</sequence>
<dbReference type="SUPFAM" id="SSF103515">
    <property type="entry name" value="Autotransporter"/>
    <property type="match status" value="1"/>
</dbReference>
<dbReference type="AlphaFoldDB" id="F9DFH8"/>
<dbReference type="STRING" id="997353.HMPREF9144_0418"/>
<dbReference type="EMBL" id="AFPY01000017">
    <property type="protein sequence ID" value="EGQ21649.1"/>
    <property type="molecule type" value="Genomic_DNA"/>
</dbReference>
<dbReference type="eggNOG" id="ENOG5033GER">
    <property type="taxonomic scope" value="Bacteria"/>
</dbReference>
<dbReference type="InterPro" id="IPR036709">
    <property type="entry name" value="Autotransporte_beta_dom_sf"/>
</dbReference>
<proteinExistence type="predicted"/>
<evidence type="ECO:0000256" key="1">
    <source>
        <dbReference type="SAM" id="SignalP"/>
    </source>
</evidence>
<organism evidence="2 3">
    <name type="scientific">Prevotella pallens ATCC 700821</name>
    <dbReference type="NCBI Taxonomy" id="997353"/>
    <lineage>
        <taxon>Bacteria</taxon>
        <taxon>Pseudomonadati</taxon>
        <taxon>Bacteroidota</taxon>
        <taxon>Bacteroidia</taxon>
        <taxon>Bacteroidales</taxon>
        <taxon>Prevotellaceae</taxon>
        <taxon>Prevotella</taxon>
    </lineage>
</organism>
<gene>
    <name evidence="2" type="ORF">HMPREF9144_0418</name>
</gene>
<protein>
    <recommendedName>
        <fullName evidence="4">Outer membrane protein beta-barrel domain-containing protein</fullName>
    </recommendedName>
</protein>
<dbReference type="HOGENOM" id="CLU_119395_0_0_10"/>
<reference evidence="2 3" key="1">
    <citation type="submission" date="2011-04" db="EMBL/GenBank/DDBJ databases">
        <authorList>
            <person name="Muzny D."/>
            <person name="Qin X."/>
            <person name="Deng J."/>
            <person name="Jiang H."/>
            <person name="Liu Y."/>
            <person name="Qu J."/>
            <person name="Song X.-Z."/>
            <person name="Zhang L."/>
            <person name="Thornton R."/>
            <person name="Coyle M."/>
            <person name="Francisco L."/>
            <person name="Jackson L."/>
            <person name="Javaid M."/>
            <person name="Korchina V."/>
            <person name="Kovar C."/>
            <person name="Mata R."/>
            <person name="Mathew T."/>
            <person name="Ngo R."/>
            <person name="Nguyen L."/>
            <person name="Nguyen N."/>
            <person name="Okwuonu G."/>
            <person name="Ongeri F."/>
            <person name="Pham C."/>
            <person name="Simmons D."/>
            <person name="Wilczek-Boney K."/>
            <person name="Hale W."/>
            <person name="Jakkamsetti A."/>
            <person name="Pham P."/>
            <person name="Ruth R."/>
            <person name="San Lucas F."/>
            <person name="Warren J."/>
            <person name="Zhang J."/>
            <person name="Zhao Z."/>
            <person name="Zhou C."/>
            <person name="Zhu D."/>
            <person name="Lee S."/>
            <person name="Bess C."/>
            <person name="Blankenburg K."/>
            <person name="Forbes L."/>
            <person name="Fu Q."/>
            <person name="Gubbala S."/>
            <person name="Hirani K."/>
            <person name="Jayaseelan J.C."/>
            <person name="Lara F."/>
            <person name="Munidasa M."/>
            <person name="Palculict T."/>
            <person name="Patil S."/>
            <person name="Pu L.-L."/>
            <person name="Saada N."/>
            <person name="Tang L."/>
            <person name="Weissenberger G."/>
            <person name="Zhu Y."/>
            <person name="Hemphill L."/>
            <person name="Shang Y."/>
            <person name="Youmans B."/>
            <person name="Ayvaz T."/>
            <person name="Ross M."/>
            <person name="Santibanez J."/>
            <person name="Aqrawi P."/>
            <person name="Gross S."/>
            <person name="Joshi V."/>
            <person name="Fowler G."/>
            <person name="Nazareth L."/>
            <person name="Reid J."/>
            <person name="Worley K."/>
            <person name="Petrosino J."/>
            <person name="Highlander S."/>
            <person name="Gibbs R."/>
        </authorList>
    </citation>
    <scope>NUCLEOTIDE SEQUENCE [LARGE SCALE GENOMIC DNA]</scope>
    <source>
        <strain evidence="2 3">ATCC 700821</strain>
    </source>
</reference>
<dbReference type="Proteomes" id="UP000004123">
    <property type="component" value="Unassembled WGS sequence"/>
</dbReference>
<evidence type="ECO:0000313" key="2">
    <source>
        <dbReference type="EMBL" id="EGQ21649.1"/>
    </source>
</evidence>
<feature type="signal peptide" evidence="1">
    <location>
        <begin position="1"/>
        <end position="22"/>
    </location>
</feature>
<keyword evidence="1" id="KW-0732">Signal</keyword>
<comment type="caution">
    <text evidence="2">The sequence shown here is derived from an EMBL/GenBank/DDBJ whole genome shotgun (WGS) entry which is preliminary data.</text>
</comment>
<accession>F9DFH8</accession>
<name>F9DFH8_9BACT</name>